<dbReference type="PANTHER" id="PTHR15350">
    <property type="entry name" value="COP9 SIGNALOSOME COMPLEX SUBUNIT 7/DENDRITIC CELL PROTEIN GA17"/>
    <property type="match status" value="1"/>
</dbReference>
<dbReference type="EMBL" id="BSXU01000856">
    <property type="protein sequence ID" value="GMG21963.1"/>
    <property type="molecule type" value="Genomic_DNA"/>
</dbReference>
<dbReference type="InterPro" id="IPR045237">
    <property type="entry name" value="COPS7/eIF3m"/>
</dbReference>
<dbReference type="InterPro" id="IPR000717">
    <property type="entry name" value="PCI_dom"/>
</dbReference>
<feature type="compositionally biased region" description="Low complexity" evidence="2">
    <location>
        <begin position="413"/>
        <end position="427"/>
    </location>
</feature>
<evidence type="ECO:0000256" key="1">
    <source>
        <dbReference type="ARBA" id="ARBA00008482"/>
    </source>
</evidence>
<evidence type="ECO:0000256" key="2">
    <source>
        <dbReference type="SAM" id="MobiDB-lite"/>
    </source>
</evidence>
<sequence length="434" mass="48451">MPFNITLDRFLNESVTEYAAILDSAQGPKVTTHQDSFSKLLEKEDQKTKLSTELISTIPLLPKLNEKAFEPTFNLLLHSLDVLASESSLSYESDLLPKVIAEIAKYQELSNVTVISSISVLSNIFNILPPSSTLRIEIIELTLSIIKKYKLHELVEPLSKHLSIWLHNANATEAQTNKIIIQAADLLYLENQEASLATFESLIKESKAVSADDQTNYFVKLVNSKLPYKDISNLHLKLNNATLTELLNLYSNLEVPAYSAFVKKTDLSKFNIDAETLSTKLNYASITKLAANKTQITYKEVSETFGLPLSEVESYLIRCIGAKLVSGRLSQEKQIFYIHQVSKLDAVTKKDWESINESLTAWKSKITELTELIEVLATKKNKRAGHPAVLQAFHQQKQELKEQQQQDREEKLQQQQAAAAAAAAASATPSSVTA</sequence>
<evidence type="ECO:0000259" key="3">
    <source>
        <dbReference type="PROSITE" id="PS50250"/>
    </source>
</evidence>
<dbReference type="GO" id="GO:0005852">
    <property type="term" value="C:eukaryotic translation initiation factor 3 complex"/>
    <property type="evidence" value="ECO:0007669"/>
    <property type="project" value="TreeGrafter"/>
</dbReference>
<feature type="compositionally biased region" description="Basic and acidic residues" evidence="2">
    <location>
        <begin position="396"/>
        <end position="412"/>
    </location>
</feature>
<feature type="domain" description="PCI" evidence="3">
    <location>
        <begin position="184"/>
        <end position="343"/>
    </location>
</feature>
<protein>
    <submittedName>
        <fullName evidence="4">Unnamed protein product</fullName>
    </submittedName>
</protein>
<feature type="region of interest" description="Disordered" evidence="2">
    <location>
        <begin position="396"/>
        <end position="434"/>
    </location>
</feature>
<comment type="caution">
    <text evidence="4">The sequence shown here is derived from an EMBL/GenBank/DDBJ whole genome shotgun (WGS) entry which is preliminary data.</text>
</comment>
<proteinExistence type="inferred from homology"/>
<dbReference type="Proteomes" id="UP001165063">
    <property type="component" value="Unassembled WGS sequence"/>
</dbReference>
<evidence type="ECO:0000313" key="4">
    <source>
        <dbReference type="EMBL" id="GMG21963.1"/>
    </source>
</evidence>
<dbReference type="PROSITE" id="PS50250">
    <property type="entry name" value="PCI"/>
    <property type="match status" value="1"/>
</dbReference>
<dbReference type="PANTHER" id="PTHR15350:SF2">
    <property type="entry name" value="EUKARYOTIC TRANSLATION INITIATION FACTOR 3 SUBUNIT M"/>
    <property type="match status" value="1"/>
</dbReference>
<name>A0A9W6YQA2_AMBMO</name>
<dbReference type="AlphaFoldDB" id="A0A9W6YQA2"/>
<organism evidence="4 5">
    <name type="scientific">Ambrosiozyma monospora</name>
    <name type="common">Yeast</name>
    <name type="synonym">Endomycopsis monosporus</name>
    <dbReference type="NCBI Taxonomy" id="43982"/>
    <lineage>
        <taxon>Eukaryota</taxon>
        <taxon>Fungi</taxon>
        <taxon>Dikarya</taxon>
        <taxon>Ascomycota</taxon>
        <taxon>Saccharomycotina</taxon>
        <taxon>Pichiomycetes</taxon>
        <taxon>Pichiales</taxon>
        <taxon>Pichiaceae</taxon>
        <taxon>Ambrosiozyma</taxon>
    </lineage>
</organism>
<dbReference type="Pfam" id="PF01399">
    <property type="entry name" value="PCI"/>
    <property type="match status" value="1"/>
</dbReference>
<dbReference type="GO" id="GO:0002183">
    <property type="term" value="P:cytoplasmic translational initiation"/>
    <property type="evidence" value="ECO:0007669"/>
    <property type="project" value="TreeGrafter"/>
</dbReference>
<reference evidence="4" key="1">
    <citation type="submission" date="2023-04" db="EMBL/GenBank/DDBJ databases">
        <title>Ambrosiozyma monospora NBRC 1965.</title>
        <authorList>
            <person name="Ichikawa N."/>
            <person name="Sato H."/>
            <person name="Tonouchi N."/>
        </authorList>
    </citation>
    <scope>NUCLEOTIDE SEQUENCE</scope>
    <source>
        <strain evidence="4">NBRC 1965</strain>
    </source>
</reference>
<accession>A0A9W6YQA2</accession>
<comment type="similarity">
    <text evidence="1">Belongs to the CSN7/EIF3M family. CSN7 subfamily.</text>
</comment>
<dbReference type="SMART" id="SM00088">
    <property type="entry name" value="PINT"/>
    <property type="match status" value="1"/>
</dbReference>
<dbReference type="OrthoDB" id="10267031at2759"/>
<gene>
    <name evidence="4" type="ORF">Amon01_000238700</name>
</gene>
<evidence type="ECO:0000313" key="5">
    <source>
        <dbReference type="Proteomes" id="UP001165063"/>
    </source>
</evidence>
<keyword evidence="5" id="KW-1185">Reference proteome</keyword>